<evidence type="ECO:0000313" key="2">
    <source>
        <dbReference type="EMBL" id="PTB47451.1"/>
    </source>
</evidence>
<sequence>MIYINPFYLFVIALKVSKSSALIFLECTDESVSTNLEDAIDEALTVAEAANKYLLDGSYSEEVKAGLLPIWREQDFAPIAITLGLIGNIETAKEHYHIFCDEDHLQWNDARNAWLDTAFTYTYTDDDGSTKDYPISISRGYDPKLNKNTKPFDLGRSWVLAGKKGQLNGREIDFSDQYHVHMNPKIFSNADPRSIQTIVADGFQAGFDALDKIQPPSMVILHELSHLVRGLDENGNLIITDGPAQRQYYGYAAAVQAKVDAGNGGGAPNLIANSIEYGTKIMALVEVMGSSVWWSTGRIDLNTYEAIARD</sequence>
<dbReference type="Proteomes" id="UP000241690">
    <property type="component" value="Unassembled WGS sequence"/>
</dbReference>
<dbReference type="GeneID" id="36628789"/>
<gene>
    <name evidence="2" type="ORF">M431DRAFT_514373</name>
</gene>
<dbReference type="AlphaFoldDB" id="A0A2T3ZRP3"/>
<reference evidence="2 3" key="1">
    <citation type="submission" date="2016-07" db="EMBL/GenBank/DDBJ databases">
        <title>Multiple horizontal gene transfer events from other fungi enriched the ability of initially mycotrophic Trichoderma (Ascomycota) to feed on dead plant biomass.</title>
        <authorList>
            <consortium name="DOE Joint Genome Institute"/>
            <person name="Aerts A."/>
            <person name="Atanasova L."/>
            <person name="Chenthamara K."/>
            <person name="Zhang J."/>
            <person name="Grujic M."/>
            <person name="Henrissat B."/>
            <person name="Kuo A."/>
            <person name="Salamov A."/>
            <person name="Lipzen A."/>
            <person name="Labutti K."/>
            <person name="Barry K."/>
            <person name="Miao Y."/>
            <person name="Rahimi M.J."/>
            <person name="Shen Q."/>
            <person name="Grigoriev I.V."/>
            <person name="Kubicek C.P."/>
            <person name="Druzhinina I.S."/>
        </authorList>
    </citation>
    <scope>NUCLEOTIDE SEQUENCE [LARGE SCALE GENOMIC DNA]</scope>
    <source>
        <strain evidence="2 3">CBS 226.95</strain>
    </source>
</reference>
<proteinExistence type="predicted"/>
<feature type="chain" id="PRO_5015548511" description="Lysine-specific metallo-endopeptidase domain-containing protein" evidence="1">
    <location>
        <begin position="22"/>
        <end position="310"/>
    </location>
</feature>
<accession>A0A2T3ZRP3</accession>
<name>A0A2T3ZRP3_TRIHA</name>
<protein>
    <recommendedName>
        <fullName evidence="4">Lysine-specific metallo-endopeptidase domain-containing protein</fullName>
    </recommendedName>
</protein>
<evidence type="ECO:0000313" key="3">
    <source>
        <dbReference type="Proteomes" id="UP000241690"/>
    </source>
</evidence>
<evidence type="ECO:0008006" key="4">
    <source>
        <dbReference type="Google" id="ProtNLM"/>
    </source>
</evidence>
<evidence type="ECO:0000256" key="1">
    <source>
        <dbReference type="SAM" id="SignalP"/>
    </source>
</evidence>
<feature type="signal peptide" evidence="1">
    <location>
        <begin position="1"/>
        <end position="21"/>
    </location>
</feature>
<organism evidence="2 3">
    <name type="scientific">Trichoderma harzianum CBS 226.95</name>
    <dbReference type="NCBI Taxonomy" id="983964"/>
    <lineage>
        <taxon>Eukaryota</taxon>
        <taxon>Fungi</taxon>
        <taxon>Dikarya</taxon>
        <taxon>Ascomycota</taxon>
        <taxon>Pezizomycotina</taxon>
        <taxon>Sordariomycetes</taxon>
        <taxon>Hypocreomycetidae</taxon>
        <taxon>Hypocreales</taxon>
        <taxon>Hypocreaceae</taxon>
        <taxon>Trichoderma</taxon>
    </lineage>
</organism>
<keyword evidence="3" id="KW-1185">Reference proteome</keyword>
<keyword evidence="1" id="KW-0732">Signal</keyword>
<dbReference type="RefSeq" id="XP_024767128.1">
    <property type="nucleotide sequence ID" value="XM_024920220.1"/>
</dbReference>
<dbReference type="EMBL" id="KZ679723">
    <property type="protein sequence ID" value="PTB47451.1"/>
    <property type="molecule type" value="Genomic_DNA"/>
</dbReference>